<reference evidence="3" key="1">
    <citation type="journal article" date="2019" name="Int. J. Syst. Evol. Microbiol.">
        <title>The Global Catalogue of Microorganisms (GCM) 10K type strain sequencing project: providing services to taxonomists for standard genome sequencing and annotation.</title>
        <authorList>
            <consortium name="The Broad Institute Genomics Platform"/>
            <consortium name="The Broad Institute Genome Sequencing Center for Infectious Disease"/>
            <person name="Wu L."/>
            <person name="Ma J."/>
        </authorList>
    </citation>
    <scope>NUCLEOTIDE SEQUENCE [LARGE SCALE GENOMIC DNA]</scope>
    <source>
        <strain evidence="3">JCM 16898</strain>
    </source>
</reference>
<accession>A0ABP6W692</accession>
<keyword evidence="3" id="KW-1185">Reference proteome</keyword>
<organism evidence="2 3">
    <name type="scientific">Amycolatopsis ultiminotia</name>
    <dbReference type="NCBI Taxonomy" id="543629"/>
    <lineage>
        <taxon>Bacteria</taxon>
        <taxon>Bacillati</taxon>
        <taxon>Actinomycetota</taxon>
        <taxon>Actinomycetes</taxon>
        <taxon>Pseudonocardiales</taxon>
        <taxon>Pseudonocardiaceae</taxon>
        <taxon>Amycolatopsis</taxon>
    </lineage>
</organism>
<protein>
    <submittedName>
        <fullName evidence="2">Uncharacterized protein</fullName>
    </submittedName>
</protein>
<sequence length="73" mass="7920">MSPSSATDPVNATSASWPHAVTKSPANDQVKALIPRRLVSSARSTRPELSWLCGVIACRIPCHRRAIRLPGWS</sequence>
<feature type="compositionally biased region" description="Polar residues" evidence="1">
    <location>
        <begin position="1"/>
        <end position="16"/>
    </location>
</feature>
<evidence type="ECO:0000256" key="1">
    <source>
        <dbReference type="SAM" id="MobiDB-lite"/>
    </source>
</evidence>
<dbReference type="Proteomes" id="UP001500689">
    <property type="component" value="Unassembled WGS sequence"/>
</dbReference>
<proteinExistence type="predicted"/>
<feature type="region of interest" description="Disordered" evidence="1">
    <location>
        <begin position="1"/>
        <end position="23"/>
    </location>
</feature>
<evidence type="ECO:0000313" key="2">
    <source>
        <dbReference type="EMBL" id="GAA3545208.1"/>
    </source>
</evidence>
<evidence type="ECO:0000313" key="3">
    <source>
        <dbReference type="Proteomes" id="UP001500689"/>
    </source>
</evidence>
<name>A0ABP6W692_9PSEU</name>
<gene>
    <name evidence="2" type="ORF">GCM10022222_31110</name>
</gene>
<comment type="caution">
    <text evidence="2">The sequence shown here is derived from an EMBL/GenBank/DDBJ whole genome shotgun (WGS) entry which is preliminary data.</text>
</comment>
<dbReference type="EMBL" id="BAAAZN010000005">
    <property type="protein sequence ID" value="GAA3545208.1"/>
    <property type="molecule type" value="Genomic_DNA"/>
</dbReference>